<protein>
    <submittedName>
        <fullName evidence="1">Uncharacterized protein</fullName>
    </submittedName>
</protein>
<dbReference type="AlphaFoldDB" id="A0A0B6Z473"/>
<feature type="non-terminal residue" evidence="1">
    <location>
        <position position="79"/>
    </location>
</feature>
<name>A0A0B6Z473_9EUPU</name>
<proteinExistence type="predicted"/>
<accession>A0A0B6Z473</accession>
<dbReference type="EMBL" id="HACG01016488">
    <property type="protein sequence ID" value="CEK63353.1"/>
    <property type="molecule type" value="Transcribed_RNA"/>
</dbReference>
<evidence type="ECO:0000313" key="1">
    <source>
        <dbReference type="EMBL" id="CEK63353.1"/>
    </source>
</evidence>
<sequence length="79" mass="9124">MLGDIYIEILVSGKQNYTQIYENVFHSIQLKHKDDGITNCPQGTRLILHLRTGHIRMRHHLYTKFKIDISDLCPCGLAS</sequence>
<reference evidence="1" key="1">
    <citation type="submission" date="2014-12" db="EMBL/GenBank/DDBJ databases">
        <title>Insight into the proteome of Arion vulgaris.</title>
        <authorList>
            <person name="Aradska J."/>
            <person name="Bulat T."/>
            <person name="Smidak R."/>
            <person name="Sarate P."/>
            <person name="Gangsoo J."/>
            <person name="Sialana F."/>
            <person name="Bilban M."/>
            <person name="Lubec G."/>
        </authorList>
    </citation>
    <scope>NUCLEOTIDE SEQUENCE</scope>
    <source>
        <tissue evidence="1">Skin</tissue>
    </source>
</reference>
<organism evidence="1">
    <name type="scientific">Arion vulgaris</name>
    <dbReference type="NCBI Taxonomy" id="1028688"/>
    <lineage>
        <taxon>Eukaryota</taxon>
        <taxon>Metazoa</taxon>
        <taxon>Spiralia</taxon>
        <taxon>Lophotrochozoa</taxon>
        <taxon>Mollusca</taxon>
        <taxon>Gastropoda</taxon>
        <taxon>Heterobranchia</taxon>
        <taxon>Euthyneura</taxon>
        <taxon>Panpulmonata</taxon>
        <taxon>Eupulmonata</taxon>
        <taxon>Stylommatophora</taxon>
        <taxon>Helicina</taxon>
        <taxon>Arionoidea</taxon>
        <taxon>Arionidae</taxon>
        <taxon>Arion</taxon>
    </lineage>
</organism>
<gene>
    <name evidence="1" type="primary">ORF48009</name>
</gene>